<dbReference type="InterPro" id="IPR000032">
    <property type="entry name" value="HPr-like"/>
</dbReference>
<organism evidence="2 3">
    <name type="scientific">Paenibacillus protaetiae</name>
    <dbReference type="NCBI Taxonomy" id="2509456"/>
    <lineage>
        <taxon>Bacteria</taxon>
        <taxon>Bacillati</taxon>
        <taxon>Bacillota</taxon>
        <taxon>Bacilli</taxon>
        <taxon>Bacillales</taxon>
        <taxon>Paenibacillaceae</taxon>
        <taxon>Paenibacillus</taxon>
    </lineage>
</organism>
<reference evidence="2 3" key="1">
    <citation type="submission" date="2019-01" db="EMBL/GenBank/DDBJ databases">
        <title>Genome sequencing of strain FW100M-2.</title>
        <authorList>
            <person name="Heo J."/>
            <person name="Kim S.-J."/>
            <person name="Kim J.-S."/>
            <person name="Hong S.-B."/>
            <person name="Kwon S.-W."/>
        </authorList>
    </citation>
    <scope>NUCLEOTIDE SEQUENCE [LARGE SCALE GENOMIC DNA]</scope>
    <source>
        <strain evidence="2 3">FW100M-2</strain>
    </source>
</reference>
<sequence>MVNHTLEREDLMAISQKAARFTADIILKFQFSDVEHSVDVKSLLGIMLLPIHQGVTVRLETKGKDELEALEFVLPLLEKR</sequence>
<dbReference type="Pfam" id="PF00381">
    <property type="entry name" value="PTS-HPr"/>
    <property type="match status" value="1"/>
</dbReference>
<evidence type="ECO:0000313" key="3">
    <source>
        <dbReference type="Proteomes" id="UP000293568"/>
    </source>
</evidence>
<proteinExistence type="predicted"/>
<dbReference type="SUPFAM" id="SSF55594">
    <property type="entry name" value="HPr-like"/>
    <property type="match status" value="1"/>
</dbReference>
<accession>A0A4P6F569</accession>
<dbReference type="Proteomes" id="UP000293568">
    <property type="component" value="Chromosome"/>
</dbReference>
<evidence type="ECO:0000259" key="1">
    <source>
        <dbReference type="PROSITE" id="PS51350"/>
    </source>
</evidence>
<dbReference type="Gene3D" id="3.30.1340.10">
    <property type="entry name" value="HPr-like"/>
    <property type="match status" value="1"/>
</dbReference>
<dbReference type="EMBL" id="CP035492">
    <property type="protein sequence ID" value="QAY68347.1"/>
    <property type="molecule type" value="Genomic_DNA"/>
</dbReference>
<dbReference type="KEGG" id="pprt:ET464_04340"/>
<feature type="domain" description="HPr" evidence="1">
    <location>
        <begin position="1"/>
        <end position="80"/>
    </location>
</feature>
<protein>
    <submittedName>
        <fullName evidence="2">HPr family phosphocarrier protein</fullName>
    </submittedName>
</protein>
<dbReference type="PROSITE" id="PS51350">
    <property type="entry name" value="PTS_HPR_DOM"/>
    <property type="match status" value="1"/>
</dbReference>
<name>A0A4P6F569_9BACL</name>
<dbReference type="InterPro" id="IPR035895">
    <property type="entry name" value="HPr-like_sf"/>
</dbReference>
<dbReference type="AlphaFoldDB" id="A0A4P6F569"/>
<keyword evidence="3" id="KW-1185">Reference proteome</keyword>
<evidence type="ECO:0000313" key="2">
    <source>
        <dbReference type="EMBL" id="QAY68347.1"/>
    </source>
</evidence>
<gene>
    <name evidence="2" type="ORF">ET464_04340</name>
</gene>
<dbReference type="OrthoDB" id="2619788at2"/>